<dbReference type="Gene3D" id="3.40.50.2000">
    <property type="entry name" value="Glycogen Phosphorylase B"/>
    <property type="match status" value="2"/>
</dbReference>
<dbReference type="RefSeq" id="WP_231448285.1">
    <property type="nucleotide sequence ID" value="NZ_JAJOMB010000022.1"/>
</dbReference>
<gene>
    <name evidence="3" type="primary">wecB</name>
    <name evidence="3" type="ORF">LR394_31665</name>
</gene>
<keyword evidence="1 3" id="KW-0413">Isomerase</keyword>
<dbReference type="EMBL" id="JAJOMB010000022">
    <property type="protein sequence ID" value="MCD5315464.1"/>
    <property type="molecule type" value="Genomic_DNA"/>
</dbReference>
<evidence type="ECO:0000313" key="3">
    <source>
        <dbReference type="EMBL" id="MCD5315464.1"/>
    </source>
</evidence>
<comment type="caution">
    <text evidence="3">The sequence shown here is derived from an EMBL/GenBank/DDBJ whole genome shotgun (WGS) entry which is preliminary data.</text>
</comment>
<name>A0A9X1NKI6_9ACTN</name>
<dbReference type="InterPro" id="IPR029767">
    <property type="entry name" value="WecB-like"/>
</dbReference>
<evidence type="ECO:0000259" key="2">
    <source>
        <dbReference type="Pfam" id="PF02350"/>
    </source>
</evidence>
<evidence type="ECO:0000256" key="1">
    <source>
        <dbReference type="RuleBase" id="RU003513"/>
    </source>
</evidence>
<protein>
    <submittedName>
        <fullName evidence="3">UDP-N-acetylglucosamine 2-epimerase (Non-hydrolyzing)</fullName>
        <ecNumber evidence="3">5.1.3.14</ecNumber>
    </submittedName>
</protein>
<proteinExistence type="inferred from homology"/>
<accession>A0A9X1NKI6</accession>
<dbReference type="InterPro" id="IPR003331">
    <property type="entry name" value="UDP_GlcNAc_Epimerase_2_dom"/>
</dbReference>
<dbReference type="PANTHER" id="PTHR43174:SF1">
    <property type="entry name" value="UDP-N-ACETYLGLUCOSAMINE 2-EPIMERASE"/>
    <property type="match status" value="1"/>
</dbReference>
<organism evidence="3 4">
    <name type="scientific">Kineosporia babensis</name>
    <dbReference type="NCBI Taxonomy" id="499548"/>
    <lineage>
        <taxon>Bacteria</taxon>
        <taxon>Bacillati</taxon>
        <taxon>Actinomycetota</taxon>
        <taxon>Actinomycetes</taxon>
        <taxon>Kineosporiales</taxon>
        <taxon>Kineosporiaceae</taxon>
        <taxon>Kineosporia</taxon>
    </lineage>
</organism>
<dbReference type="Proteomes" id="UP001138997">
    <property type="component" value="Unassembled WGS sequence"/>
</dbReference>
<dbReference type="GO" id="GO:0008761">
    <property type="term" value="F:UDP-N-acetylglucosamine 2-epimerase activity"/>
    <property type="evidence" value="ECO:0007669"/>
    <property type="project" value="UniProtKB-EC"/>
</dbReference>
<dbReference type="CDD" id="cd03786">
    <property type="entry name" value="GTB_UDP-GlcNAc_2-Epimerase"/>
    <property type="match status" value="1"/>
</dbReference>
<dbReference type="SUPFAM" id="SSF53756">
    <property type="entry name" value="UDP-Glycosyltransferase/glycogen phosphorylase"/>
    <property type="match status" value="1"/>
</dbReference>
<dbReference type="NCBIfam" id="TIGR00236">
    <property type="entry name" value="wecB"/>
    <property type="match status" value="1"/>
</dbReference>
<feature type="domain" description="UDP-N-acetylglucosamine 2-epimerase" evidence="2">
    <location>
        <begin position="27"/>
        <end position="356"/>
    </location>
</feature>
<dbReference type="PANTHER" id="PTHR43174">
    <property type="entry name" value="UDP-N-ACETYLGLUCOSAMINE 2-EPIMERASE"/>
    <property type="match status" value="1"/>
</dbReference>
<keyword evidence="4" id="KW-1185">Reference proteome</keyword>
<dbReference type="AlphaFoldDB" id="A0A9X1NKI6"/>
<sequence>MSRIVHITGARPNFPKAAPVLAALHGRAEQVLVHTGQHYDDRLSRVFFDELDLPEPDLNLGVGSGSHAEQTAAVMIGLEKVFTERRPDLVVVYGDINSTLAAALVAAKLLIPVAHVEAGLRSFDLSMPEEVNRRVTDQLSDLLLVTSADAVGHLAREGVPADRIHFVGNPMIDTLLKHLDRFDEEAARSTHGLESDYLVATLHRPANVDDPAAVQQLVATLHKAAERMPIVIPLHPRGRAGLEKAGLHASSGVKLVDPLPYTAFLGLVRGAAAVLTDSGGVQEEASVLGVPCLTMRPNTERPVTITHGTNRLVGLDGVLPALDEVLAASRPERPAPLHQRPPLWDGAAGPRIADVVLNWLAAR</sequence>
<evidence type="ECO:0000313" key="4">
    <source>
        <dbReference type="Proteomes" id="UP001138997"/>
    </source>
</evidence>
<comment type="similarity">
    <text evidence="1">Belongs to the UDP-N-acetylglucosamine 2-epimerase family.</text>
</comment>
<reference evidence="3" key="1">
    <citation type="submission" date="2021-11" db="EMBL/GenBank/DDBJ databases">
        <title>Streptomyces corallinus and Kineosporia corallina sp. nov., two new coral-derived marine actinobacteria.</title>
        <authorList>
            <person name="Buangrab K."/>
            <person name="Sutthacheep M."/>
            <person name="Yeemin T."/>
            <person name="Harunari E."/>
            <person name="Igarashi Y."/>
            <person name="Sripreechasak P."/>
            <person name="Kanchanasin P."/>
            <person name="Tanasupawat S."/>
            <person name="Phongsopitanun W."/>
        </authorList>
    </citation>
    <scope>NUCLEOTIDE SEQUENCE</scope>
    <source>
        <strain evidence="3">JCM 31032</strain>
    </source>
</reference>
<dbReference type="EC" id="5.1.3.14" evidence="3"/>
<dbReference type="Pfam" id="PF02350">
    <property type="entry name" value="Epimerase_2"/>
    <property type="match status" value="1"/>
</dbReference>